<proteinExistence type="predicted"/>
<sequence length="832" mass="93640">MSLCPMITSKRLNLEEEFKEGRERLNSNLSTSSTPATGREIKRNLKEEFRQNSKSTNKFGLQRKNYLIKENLKKVGSLDLNLTKSEEEKEEEESTSLLNAPPIELEKASELVHIPFVLDLPPSPPPPEPEPPSMKTEVLPTINKADESIVEDPRPSNVEEALPPIARAVVMHEQVGEQTKDSSTEAQVAQRLLPSFTPSDMLGITKSEMTRLSPEQFVNEQQHLLLPETVQASVDENAPEETTFSSADEWDRLMNLASTEQLPNIVSYVRQMISDVPQIPSLERLSISEEDELIFFADTEAEEEEPAFEIDLGAFELVDAGISAEELLANEDPVIYHRDMPVHSVHHDTVQTEAAIQNLMNASQSMLSSQIPPTMVADNYCFAVDADKIQMDDVLGDEHWWKHTSRPTKYFYSEDLRHFYRVNLLTSRGKIISARLANTTPAMGGAGSVAEMLPPEMSQQQRGDFGQTSSFSMPNTARRSLTFCTGSAGRPSFGVYLKNIISKFIFKKQFLLSILHKLFPLMFYLHFHYFHQLVDLLVDILLLLFLLLLLLVNNNKINKLLQHLEVLGSNRKWHNVENLVVRFYSFWRTCTSFHRIVTMIERVGQPPSDTQTHGGYSPIIGVNPFGEGPSTATISSVQSDKSDSSSAAKSTRPSSSPSRSIPDFQKRRLFVQYLWKNIKSSDKIRVQREFDPRRQRLLKCVADSAARKRMTGAKSQFRSGSAGHSMEKHSPHHSRLQPTPPNQSPAPRSGSIRFRLPPEGPPTSSTSSLDAPSTSFTRRLPRPRSSAASPLRRAKTENDDNNEINESNSSKRIKSTSSSRRSTESNKSSPRR</sequence>
<keyword evidence="2" id="KW-1185">Reference proteome</keyword>
<name>A0ACB0Y756_MELEN</name>
<protein>
    <submittedName>
        <fullName evidence="1">Uncharacterized protein</fullName>
    </submittedName>
</protein>
<accession>A0ACB0Y756</accession>
<evidence type="ECO:0000313" key="1">
    <source>
        <dbReference type="EMBL" id="CAK5034680.1"/>
    </source>
</evidence>
<dbReference type="EMBL" id="CAVMJV010000007">
    <property type="protein sequence ID" value="CAK5034680.1"/>
    <property type="molecule type" value="Genomic_DNA"/>
</dbReference>
<organism evidence="1 2">
    <name type="scientific">Meloidogyne enterolobii</name>
    <name type="common">Root-knot nematode worm</name>
    <name type="synonym">Meloidogyne mayaguensis</name>
    <dbReference type="NCBI Taxonomy" id="390850"/>
    <lineage>
        <taxon>Eukaryota</taxon>
        <taxon>Metazoa</taxon>
        <taxon>Ecdysozoa</taxon>
        <taxon>Nematoda</taxon>
        <taxon>Chromadorea</taxon>
        <taxon>Rhabditida</taxon>
        <taxon>Tylenchina</taxon>
        <taxon>Tylenchomorpha</taxon>
        <taxon>Tylenchoidea</taxon>
        <taxon>Meloidogynidae</taxon>
        <taxon>Meloidogyninae</taxon>
        <taxon>Meloidogyne</taxon>
    </lineage>
</organism>
<reference evidence="1" key="1">
    <citation type="submission" date="2023-11" db="EMBL/GenBank/DDBJ databases">
        <authorList>
            <person name="Poullet M."/>
        </authorList>
    </citation>
    <scope>NUCLEOTIDE SEQUENCE</scope>
    <source>
        <strain evidence="1">E1834</strain>
    </source>
</reference>
<dbReference type="Proteomes" id="UP001497535">
    <property type="component" value="Unassembled WGS sequence"/>
</dbReference>
<comment type="caution">
    <text evidence="1">The sequence shown here is derived from an EMBL/GenBank/DDBJ whole genome shotgun (WGS) entry which is preliminary data.</text>
</comment>
<gene>
    <name evidence="1" type="ORF">MENTE1834_LOCUS8505</name>
</gene>
<evidence type="ECO:0000313" key="2">
    <source>
        <dbReference type="Proteomes" id="UP001497535"/>
    </source>
</evidence>